<feature type="signal peptide" evidence="1">
    <location>
        <begin position="1"/>
        <end position="27"/>
    </location>
</feature>
<dbReference type="EMBL" id="KK088414">
    <property type="protein sequence ID" value="EYE98119.1"/>
    <property type="molecule type" value="Genomic_DNA"/>
</dbReference>
<name>A0A017SNE4_ASPRC</name>
<protein>
    <submittedName>
        <fullName evidence="2">F-box domain protein</fullName>
    </submittedName>
</protein>
<proteinExistence type="predicted"/>
<dbReference type="GeneID" id="63696201"/>
<dbReference type="AlphaFoldDB" id="A0A017SNE4"/>
<dbReference type="SUPFAM" id="SSF52047">
    <property type="entry name" value="RNI-like"/>
    <property type="match status" value="1"/>
</dbReference>
<evidence type="ECO:0000313" key="2">
    <source>
        <dbReference type="EMBL" id="EYE98119.1"/>
    </source>
</evidence>
<feature type="chain" id="PRO_5001499467" evidence="1">
    <location>
        <begin position="28"/>
        <end position="398"/>
    </location>
</feature>
<reference evidence="3" key="1">
    <citation type="journal article" date="2014" name="Nat. Commun.">
        <title>Genomic adaptations of the halophilic Dead Sea filamentous fungus Eurotium rubrum.</title>
        <authorList>
            <person name="Kis-Papo T."/>
            <person name="Weig A.R."/>
            <person name="Riley R."/>
            <person name="Persoh D."/>
            <person name="Salamov A."/>
            <person name="Sun H."/>
            <person name="Lipzen A."/>
            <person name="Wasser S.P."/>
            <person name="Rambold G."/>
            <person name="Grigoriev I.V."/>
            <person name="Nevo E."/>
        </authorList>
    </citation>
    <scope>NUCLEOTIDE SEQUENCE [LARGE SCALE GENOMIC DNA]</scope>
    <source>
        <strain evidence="3">CBS 135680</strain>
    </source>
</reference>
<dbReference type="Proteomes" id="UP000019804">
    <property type="component" value="Unassembled WGS sequence"/>
</dbReference>
<gene>
    <name evidence="2" type="ORF">EURHEDRAFT_409440</name>
</gene>
<dbReference type="OrthoDB" id="2125396at2759"/>
<dbReference type="InterPro" id="IPR032675">
    <property type="entry name" value="LRR_dom_sf"/>
</dbReference>
<accession>A0A017SNE4</accession>
<evidence type="ECO:0000313" key="3">
    <source>
        <dbReference type="Proteomes" id="UP000019804"/>
    </source>
</evidence>
<dbReference type="RefSeq" id="XP_040641807.1">
    <property type="nucleotide sequence ID" value="XM_040781077.1"/>
</dbReference>
<keyword evidence="3" id="KW-1185">Reference proteome</keyword>
<keyword evidence="1" id="KW-0732">Signal</keyword>
<dbReference type="STRING" id="1388766.A0A017SNE4"/>
<dbReference type="HOGENOM" id="CLU_042679_0_0_1"/>
<evidence type="ECO:0000256" key="1">
    <source>
        <dbReference type="SAM" id="SignalP"/>
    </source>
</evidence>
<sequence>MHSTSPRQIHLPTEVILLIVSLAATNADNNAQRQRTMHVCCLVSRQWYSAAIAFLYEKPRLDKGRAFYKFTDTISPPVASRKSKMNLGSMVRRLDLSCLVHHSSNSLTSRLLGKVKENLEVFIAPSVTFAVNCLPALSKCRNIRHLDLSLVGEPLPFQNLKKALSSLSKLLTLRLPRSTSLDEFQAQGSELVSWPPHLYRLQFSGSFSPTAIPSFAWPPSLTSLTLKNCSNLSVNNLGSLISSPHLAACLSRLTISGSNRNLSPESINAIPAFLPGLSFLSIPGDLVEESFFDMLNYMVPPLALEVLEFGNPFFEEMLGFSTASLVETFATGLGNLRAVGFADAFLTEQRIQEDEEIDNVLQRRIRGKKPALQTANGDGVVDDYDNNDDDPDVGVYYL</sequence>
<dbReference type="Gene3D" id="3.80.10.10">
    <property type="entry name" value="Ribonuclease Inhibitor"/>
    <property type="match status" value="1"/>
</dbReference>
<organism evidence="2 3">
    <name type="scientific">Aspergillus ruber (strain CBS 135680)</name>
    <dbReference type="NCBI Taxonomy" id="1388766"/>
    <lineage>
        <taxon>Eukaryota</taxon>
        <taxon>Fungi</taxon>
        <taxon>Dikarya</taxon>
        <taxon>Ascomycota</taxon>
        <taxon>Pezizomycotina</taxon>
        <taxon>Eurotiomycetes</taxon>
        <taxon>Eurotiomycetidae</taxon>
        <taxon>Eurotiales</taxon>
        <taxon>Aspergillaceae</taxon>
        <taxon>Aspergillus</taxon>
        <taxon>Aspergillus subgen. Aspergillus</taxon>
    </lineage>
</organism>